<dbReference type="PROSITE" id="PS50885">
    <property type="entry name" value="HAMP"/>
    <property type="match status" value="1"/>
</dbReference>
<dbReference type="PATRIC" id="fig|1454004.3.peg.2858"/>
<keyword evidence="7" id="KW-0418">Kinase</keyword>
<evidence type="ECO:0000256" key="3">
    <source>
        <dbReference type="ARBA" id="ARBA00012438"/>
    </source>
</evidence>
<dbReference type="eggNOG" id="COG2205">
    <property type="taxonomic scope" value="Bacteria"/>
</dbReference>
<evidence type="ECO:0000256" key="7">
    <source>
        <dbReference type="ARBA" id="ARBA00022777"/>
    </source>
</evidence>
<dbReference type="Pfam" id="PF00512">
    <property type="entry name" value="HisKA"/>
    <property type="match status" value="1"/>
</dbReference>
<dbReference type="InterPro" id="IPR036097">
    <property type="entry name" value="HisK_dim/P_sf"/>
</dbReference>
<keyword evidence="10 11" id="KW-0472">Membrane</keyword>
<evidence type="ECO:0000256" key="6">
    <source>
        <dbReference type="ARBA" id="ARBA00022692"/>
    </source>
</evidence>
<dbReference type="PANTHER" id="PTHR45436:SF15">
    <property type="entry name" value="SENSOR HISTIDINE KINASE CUSS"/>
    <property type="match status" value="1"/>
</dbReference>
<evidence type="ECO:0000256" key="2">
    <source>
        <dbReference type="ARBA" id="ARBA00004141"/>
    </source>
</evidence>
<dbReference type="AlphaFoldDB" id="A0A011NWC1"/>
<keyword evidence="15" id="KW-1185">Reference proteome</keyword>
<feature type="transmembrane region" description="Helical" evidence="11">
    <location>
        <begin position="155"/>
        <end position="177"/>
    </location>
</feature>
<dbReference type="Gene3D" id="6.10.340.10">
    <property type="match status" value="1"/>
</dbReference>
<protein>
    <recommendedName>
        <fullName evidence="3">histidine kinase</fullName>
        <ecNumber evidence="3">2.7.13.3</ecNumber>
    </recommendedName>
</protein>
<evidence type="ECO:0000256" key="11">
    <source>
        <dbReference type="SAM" id="Phobius"/>
    </source>
</evidence>
<dbReference type="InterPro" id="IPR003661">
    <property type="entry name" value="HisK_dim/P_dom"/>
</dbReference>
<evidence type="ECO:0000313" key="15">
    <source>
        <dbReference type="Proteomes" id="UP000022141"/>
    </source>
</evidence>
<evidence type="ECO:0000256" key="5">
    <source>
        <dbReference type="ARBA" id="ARBA00022679"/>
    </source>
</evidence>
<dbReference type="STRING" id="1454004.AW11_02765"/>
<dbReference type="PROSITE" id="PS50109">
    <property type="entry name" value="HIS_KIN"/>
    <property type="match status" value="1"/>
</dbReference>
<dbReference type="EC" id="2.7.13.3" evidence="3"/>
<reference evidence="14" key="1">
    <citation type="submission" date="2014-02" db="EMBL/GenBank/DDBJ databases">
        <title>Expanding our view of genomic diversity in Candidatus Accumulibacter clades.</title>
        <authorList>
            <person name="Skennerton C.T."/>
            <person name="Barr J.J."/>
            <person name="Slater F.R."/>
            <person name="Bond P.L."/>
            <person name="Tyson G.W."/>
        </authorList>
    </citation>
    <scope>NUCLEOTIDE SEQUENCE [LARGE SCALE GENOMIC DNA]</scope>
</reference>
<dbReference type="Gene3D" id="1.10.287.130">
    <property type="match status" value="1"/>
</dbReference>
<dbReference type="Pfam" id="PF02518">
    <property type="entry name" value="HATPase_c"/>
    <property type="match status" value="1"/>
</dbReference>
<evidence type="ECO:0000256" key="8">
    <source>
        <dbReference type="ARBA" id="ARBA00022989"/>
    </source>
</evidence>
<dbReference type="SUPFAM" id="SSF47384">
    <property type="entry name" value="Homodimeric domain of signal transducing histidine kinase"/>
    <property type="match status" value="1"/>
</dbReference>
<keyword evidence="5 14" id="KW-0808">Transferase</keyword>
<dbReference type="SUPFAM" id="SSF55874">
    <property type="entry name" value="ATPase domain of HSP90 chaperone/DNA topoisomerase II/histidine kinase"/>
    <property type="match status" value="1"/>
</dbReference>
<dbReference type="SMART" id="SM00388">
    <property type="entry name" value="HisKA"/>
    <property type="match status" value="1"/>
</dbReference>
<dbReference type="CDD" id="cd00082">
    <property type="entry name" value="HisKA"/>
    <property type="match status" value="1"/>
</dbReference>
<evidence type="ECO:0000256" key="9">
    <source>
        <dbReference type="ARBA" id="ARBA00023012"/>
    </source>
</evidence>
<keyword evidence="9" id="KW-0902">Two-component regulatory system</keyword>
<evidence type="ECO:0000256" key="1">
    <source>
        <dbReference type="ARBA" id="ARBA00000085"/>
    </source>
</evidence>
<evidence type="ECO:0000313" key="14">
    <source>
        <dbReference type="EMBL" id="EXI86973.1"/>
    </source>
</evidence>
<dbReference type="PRINTS" id="PR00344">
    <property type="entry name" value="BCTRLSENSOR"/>
</dbReference>
<dbReference type="GO" id="GO:0000155">
    <property type="term" value="F:phosphorelay sensor kinase activity"/>
    <property type="evidence" value="ECO:0007669"/>
    <property type="project" value="InterPro"/>
</dbReference>
<dbReference type="EMBL" id="JEMY01000038">
    <property type="protein sequence ID" value="EXI86973.1"/>
    <property type="molecule type" value="Genomic_DNA"/>
</dbReference>
<dbReference type="PANTHER" id="PTHR45436">
    <property type="entry name" value="SENSOR HISTIDINE KINASE YKOH"/>
    <property type="match status" value="1"/>
</dbReference>
<dbReference type="CDD" id="cd06225">
    <property type="entry name" value="HAMP"/>
    <property type="match status" value="1"/>
</dbReference>
<dbReference type="Proteomes" id="UP000022141">
    <property type="component" value="Unassembled WGS sequence"/>
</dbReference>
<feature type="domain" description="HAMP" evidence="13">
    <location>
        <begin position="174"/>
        <end position="229"/>
    </location>
</feature>
<organism evidence="14 15">
    <name type="scientific">Accumulibacter regalis</name>
    <dbReference type="NCBI Taxonomy" id="522306"/>
    <lineage>
        <taxon>Bacteria</taxon>
        <taxon>Pseudomonadati</taxon>
        <taxon>Pseudomonadota</taxon>
        <taxon>Betaproteobacteria</taxon>
        <taxon>Candidatus Accumulibacter</taxon>
    </lineage>
</organism>
<comment type="catalytic activity">
    <reaction evidence="1">
        <text>ATP + protein L-histidine = ADP + protein N-phospho-L-histidine.</text>
        <dbReference type="EC" id="2.7.13.3"/>
    </reaction>
</comment>
<keyword evidence="4" id="KW-0597">Phosphoprotein</keyword>
<dbReference type="SMART" id="SM00387">
    <property type="entry name" value="HATPase_c"/>
    <property type="match status" value="1"/>
</dbReference>
<evidence type="ECO:0000259" key="12">
    <source>
        <dbReference type="PROSITE" id="PS50109"/>
    </source>
</evidence>
<keyword evidence="8 11" id="KW-1133">Transmembrane helix</keyword>
<dbReference type="InterPro" id="IPR050428">
    <property type="entry name" value="TCS_sensor_his_kinase"/>
</dbReference>
<evidence type="ECO:0000256" key="10">
    <source>
        <dbReference type="ARBA" id="ARBA00023136"/>
    </source>
</evidence>
<evidence type="ECO:0000259" key="13">
    <source>
        <dbReference type="PROSITE" id="PS50885"/>
    </source>
</evidence>
<keyword evidence="6 11" id="KW-0812">Transmembrane</keyword>
<comment type="caution">
    <text evidence="14">The sequence shown here is derived from an EMBL/GenBank/DDBJ whole genome shotgun (WGS) entry which is preliminary data.</text>
</comment>
<evidence type="ECO:0000256" key="4">
    <source>
        <dbReference type="ARBA" id="ARBA00022553"/>
    </source>
</evidence>
<accession>A0A011NWC1</accession>
<proteinExistence type="predicted"/>
<dbReference type="SMART" id="SM00304">
    <property type="entry name" value="HAMP"/>
    <property type="match status" value="1"/>
</dbReference>
<dbReference type="InterPro" id="IPR005467">
    <property type="entry name" value="His_kinase_dom"/>
</dbReference>
<sequence>MGRLFWKSFFAFWLALLLAGVGVGSVVWLHRQAEAEFESLPALPGGRRAAVMLDAAEVFLRRGGPQMMREVLREWAEAPGKAQLFVIDEGGRDLFGRELPGDLTAALASGDFRRGPMSGARRVHAHDGQTYTLVARYERPGGRGHLLRGERPSPALPIMAGLLASLVFSAALAWYVAKPIRSLRGAFRAVSEGHLETRVQPSMGSRRDELADLGRDFDRMAQRLQAQIHSQQRLLHDVSHELRSPLARLHAAIGLARQSPEKLETTLGRIERESVRLDELVGELLTLSRLEAGTPGAPPVTIELMEMVASIADDAGFEAEASGRSVQFSGAGEVTASVQGELLYRAVENVVRNAAKYTAAGTTVEVTARRLVDGGVAGEGRTSGVSGACQASGVFEIVVSDRGPGVPEADLEAIFEPFYRADNNAGTIGYGLGLAIARRALLSHGGQVRARNRPDGGLEVTLSLPLG</sequence>
<dbReference type="Pfam" id="PF00672">
    <property type="entry name" value="HAMP"/>
    <property type="match status" value="1"/>
</dbReference>
<gene>
    <name evidence="14" type="primary">cpxA</name>
    <name evidence="14" type="ORF">AW11_02765</name>
</gene>
<dbReference type="InterPro" id="IPR004358">
    <property type="entry name" value="Sig_transdc_His_kin-like_C"/>
</dbReference>
<dbReference type="SUPFAM" id="SSF158472">
    <property type="entry name" value="HAMP domain-like"/>
    <property type="match status" value="1"/>
</dbReference>
<dbReference type="GO" id="GO:0005886">
    <property type="term" value="C:plasma membrane"/>
    <property type="evidence" value="ECO:0007669"/>
    <property type="project" value="TreeGrafter"/>
</dbReference>
<comment type="subcellular location">
    <subcellularLocation>
        <location evidence="2">Membrane</location>
        <topology evidence="2">Multi-pass membrane protein</topology>
    </subcellularLocation>
</comment>
<name>A0A011NWC1_ACCRE</name>
<dbReference type="InterPro" id="IPR003594">
    <property type="entry name" value="HATPase_dom"/>
</dbReference>
<dbReference type="Gene3D" id="3.30.565.10">
    <property type="entry name" value="Histidine kinase-like ATPase, C-terminal domain"/>
    <property type="match status" value="1"/>
</dbReference>
<dbReference type="InterPro" id="IPR003660">
    <property type="entry name" value="HAMP_dom"/>
</dbReference>
<feature type="domain" description="Histidine kinase" evidence="12">
    <location>
        <begin position="237"/>
        <end position="467"/>
    </location>
</feature>
<dbReference type="InterPro" id="IPR036890">
    <property type="entry name" value="HATPase_C_sf"/>
</dbReference>